<dbReference type="SUPFAM" id="SSF54637">
    <property type="entry name" value="Thioesterase/thiol ester dehydrase-isomerase"/>
    <property type="match status" value="1"/>
</dbReference>
<proteinExistence type="inferred from homology"/>
<dbReference type="PANTHER" id="PTHR21660">
    <property type="entry name" value="THIOESTERASE SUPERFAMILY MEMBER-RELATED"/>
    <property type="match status" value="1"/>
</dbReference>
<dbReference type="Proteomes" id="UP000799423">
    <property type="component" value="Unassembled WGS sequence"/>
</dbReference>
<organism evidence="4 5">
    <name type="scientific">Plenodomus tracheiphilus IPT5</name>
    <dbReference type="NCBI Taxonomy" id="1408161"/>
    <lineage>
        <taxon>Eukaryota</taxon>
        <taxon>Fungi</taxon>
        <taxon>Dikarya</taxon>
        <taxon>Ascomycota</taxon>
        <taxon>Pezizomycotina</taxon>
        <taxon>Dothideomycetes</taxon>
        <taxon>Pleosporomycetidae</taxon>
        <taxon>Pleosporales</taxon>
        <taxon>Pleosporineae</taxon>
        <taxon>Leptosphaeriaceae</taxon>
        <taxon>Plenodomus</taxon>
    </lineage>
</organism>
<dbReference type="InterPro" id="IPR006683">
    <property type="entry name" value="Thioestr_dom"/>
</dbReference>
<evidence type="ECO:0000313" key="5">
    <source>
        <dbReference type="Proteomes" id="UP000799423"/>
    </source>
</evidence>
<dbReference type="OrthoDB" id="2831072at2759"/>
<sequence length="163" mass="17723">MVEAKDDWTPEQKVKAWFEYCSAEDYDYHDASVARFLKLEEVTFSPTGEATTVFSFIVPRELANANGSLHGGAVALIFDLTTSLSIVAQSRKGFWDGGHVSRTLNCTFLRPAPEGTKIFVESKVVHLGKRMAQTTGTMKLGSKDGKVAYTCEHGKANAGAASL</sequence>
<keyword evidence="5" id="KW-1185">Reference proteome</keyword>
<dbReference type="InterPro" id="IPR003736">
    <property type="entry name" value="PAAI_dom"/>
</dbReference>
<dbReference type="Pfam" id="PF03061">
    <property type="entry name" value="4HBT"/>
    <property type="match status" value="1"/>
</dbReference>
<dbReference type="InterPro" id="IPR039298">
    <property type="entry name" value="ACOT13"/>
</dbReference>
<accession>A0A6A7BM95</accession>
<protein>
    <recommendedName>
        <fullName evidence="3">Thioesterase domain-containing protein</fullName>
    </recommendedName>
</protein>
<dbReference type="NCBIfam" id="TIGR00369">
    <property type="entry name" value="unchar_dom_1"/>
    <property type="match status" value="1"/>
</dbReference>
<dbReference type="EMBL" id="MU006288">
    <property type="protein sequence ID" value="KAF2856551.1"/>
    <property type="molecule type" value="Genomic_DNA"/>
</dbReference>
<dbReference type="CDD" id="cd03443">
    <property type="entry name" value="PaaI_thioesterase"/>
    <property type="match status" value="1"/>
</dbReference>
<dbReference type="Gene3D" id="3.10.129.10">
    <property type="entry name" value="Hotdog Thioesterase"/>
    <property type="match status" value="1"/>
</dbReference>
<dbReference type="InterPro" id="IPR029069">
    <property type="entry name" value="HotDog_dom_sf"/>
</dbReference>
<name>A0A6A7BM95_9PLEO</name>
<gene>
    <name evidence="4" type="ORF">T440DRAFT_549922</name>
</gene>
<dbReference type="PANTHER" id="PTHR21660:SF1">
    <property type="entry name" value="ACYL-COENZYME A THIOESTERASE 13"/>
    <property type="match status" value="1"/>
</dbReference>
<reference evidence="4" key="1">
    <citation type="submission" date="2020-01" db="EMBL/GenBank/DDBJ databases">
        <authorList>
            <consortium name="DOE Joint Genome Institute"/>
            <person name="Haridas S."/>
            <person name="Albert R."/>
            <person name="Binder M."/>
            <person name="Bloem J."/>
            <person name="Labutti K."/>
            <person name="Salamov A."/>
            <person name="Andreopoulos B."/>
            <person name="Baker S.E."/>
            <person name="Barry K."/>
            <person name="Bills G."/>
            <person name="Bluhm B.H."/>
            <person name="Cannon C."/>
            <person name="Castanera R."/>
            <person name="Culley D.E."/>
            <person name="Daum C."/>
            <person name="Ezra D."/>
            <person name="Gonzalez J.B."/>
            <person name="Henrissat B."/>
            <person name="Kuo A."/>
            <person name="Liang C."/>
            <person name="Lipzen A."/>
            <person name="Lutzoni F."/>
            <person name="Magnuson J."/>
            <person name="Mondo S."/>
            <person name="Nolan M."/>
            <person name="Ohm R."/>
            <person name="Pangilinan J."/>
            <person name="Park H.-J."/>
            <person name="Ramirez L."/>
            <person name="Alfaro M."/>
            <person name="Sun H."/>
            <person name="Tritt A."/>
            <person name="Yoshinaga Y."/>
            <person name="Zwiers L.-H."/>
            <person name="Turgeon B.G."/>
            <person name="Goodwin S.B."/>
            <person name="Spatafora J.W."/>
            <person name="Crous P.W."/>
            <person name="Grigoriev I.V."/>
        </authorList>
    </citation>
    <scope>NUCLEOTIDE SEQUENCE</scope>
    <source>
        <strain evidence="4">IPT5</strain>
    </source>
</reference>
<evidence type="ECO:0000256" key="2">
    <source>
        <dbReference type="ARBA" id="ARBA00022801"/>
    </source>
</evidence>
<comment type="similarity">
    <text evidence="1">Belongs to the thioesterase PaaI family.</text>
</comment>
<evidence type="ECO:0000313" key="4">
    <source>
        <dbReference type="EMBL" id="KAF2856551.1"/>
    </source>
</evidence>
<evidence type="ECO:0000256" key="1">
    <source>
        <dbReference type="ARBA" id="ARBA00008324"/>
    </source>
</evidence>
<dbReference type="GO" id="GO:0047617">
    <property type="term" value="F:fatty acyl-CoA hydrolase activity"/>
    <property type="evidence" value="ECO:0007669"/>
    <property type="project" value="InterPro"/>
</dbReference>
<evidence type="ECO:0000259" key="3">
    <source>
        <dbReference type="Pfam" id="PF03061"/>
    </source>
</evidence>
<dbReference type="AlphaFoldDB" id="A0A6A7BM95"/>
<keyword evidence="2" id="KW-0378">Hydrolase</keyword>
<feature type="domain" description="Thioesterase" evidence="3">
    <location>
        <begin position="66"/>
        <end position="139"/>
    </location>
</feature>